<evidence type="ECO:0000256" key="2">
    <source>
        <dbReference type="RuleBase" id="RU362080"/>
    </source>
</evidence>
<keyword evidence="4" id="KW-1185">Reference proteome</keyword>
<dbReference type="OrthoDB" id="9800503at2"/>
<keyword evidence="3" id="KW-0238">DNA-binding</keyword>
<proteinExistence type="inferred from homology"/>
<evidence type="ECO:0000313" key="4">
    <source>
        <dbReference type="Proteomes" id="UP000295662"/>
    </source>
</evidence>
<sequence length="80" mass="8958">MKTITTHEAKTHLSRYLAEVEQGKEYIIARGKTAVAMLVPIQPKPINPRPKVGETLDPPFVFPDSAFAPLTEDELKEWGL</sequence>
<dbReference type="EMBL" id="SOCA01000001">
    <property type="protein sequence ID" value="TDU81890.1"/>
    <property type="molecule type" value="Genomic_DNA"/>
</dbReference>
<protein>
    <recommendedName>
        <fullName evidence="2">Antitoxin</fullName>
    </recommendedName>
</protein>
<reference evidence="3 4" key="1">
    <citation type="submission" date="2019-03" db="EMBL/GenBank/DDBJ databases">
        <title>Genomic Encyclopedia of Archaeal and Bacterial Type Strains, Phase II (KMG-II): from individual species to whole genera.</title>
        <authorList>
            <person name="Goeker M."/>
        </authorList>
    </citation>
    <scope>NUCLEOTIDE SEQUENCE [LARGE SCALE GENOMIC DNA]</scope>
    <source>
        <strain evidence="3 4">ATCC 25309</strain>
    </source>
</reference>
<dbReference type="AlphaFoldDB" id="A0A4R7SRL3"/>
<accession>A0A4R7SRL3</accession>
<dbReference type="InterPro" id="IPR036165">
    <property type="entry name" value="YefM-like_sf"/>
</dbReference>
<dbReference type="GO" id="GO:0003677">
    <property type="term" value="F:DNA binding"/>
    <property type="evidence" value="ECO:0007669"/>
    <property type="project" value="UniProtKB-KW"/>
</dbReference>
<comment type="similarity">
    <text evidence="1 2">Belongs to the phD/YefM antitoxin family.</text>
</comment>
<dbReference type="Gene3D" id="3.40.1620.10">
    <property type="entry name" value="YefM-like domain"/>
    <property type="match status" value="1"/>
</dbReference>
<dbReference type="InterPro" id="IPR006442">
    <property type="entry name" value="Antitoxin_Phd/YefM"/>
</dbReference>
<evidence type="ECO:0000313" key="3">
    <source>
        <dbReference type="EMBL" id="TDU81890.1"/>
    </source>
</evidence>
<name>A0A4R7SRL3_9BACT</name>
<comment type="caution">
    <text evidence="3">The sequence shown here is derived from an EMBL/GenBank/DDBJ whole genome shotgun (WGS) entry which is preliminary data.</text>
</comment>
<gene>
    <name evidence="3" type="ORF">EI77_01202</name>
</gene>
<dbReference type="Proteomes" id="UP000295662">
    <property type="component" value="Unassembled WGS sequence"/>
</dbReference>
<dbReference type="RefSeq" id="WP_133793801.1">
    <property type="nucleotide sequence ID" value="NZ_SOCA01000001.1"/>
</dbReference>
<dbReference type="Pfam" id="PF02604">
    <property type="entry name" value="PhdYeFM_antitox"/>
    <property type="match status" value="1"/>
</dbReference>
<comment type="function">
    <text evidence="2">Antitoxin component of a type II toxin-antitoxin (TA) system.</text>
</comment>
<dbReference type="SUPFAM" id="SSF143120">
    <property type="entry name" value="YefM-like"/>
    <property type="match status" value="1"/>
</dbReference>
<evidence type="ECO:0000256" key="1">
    <source>
        <dbReference type="ARBA" id="ARBA00009981"/>
    </source>
</evidence>
<organism evidence="3 4">
    <name type="scientific">Prosthecobacter fusiformis</name>
    <dbReference type="NCBI Taxonomy" id="48464"/>
    <lineage>
        <taxon>Bacteria</taxon>
        <taxon>Pseudomonadati</taxon>
        <taxon>Verrucomicrobiota</taxon>
        <taxon>Verrucomicrobiia</taxon>
        <taxon>Verrucomicrobiales</taxon>
        <taxon>Verrucomicrobiaceae</taxon>
        <taxon>Prosthecobacter</taxon>
    </lineage>
</organism>